<keyword evidence="3" id="KW-1185">Reference proteome</keyword>
<evidence type="ECO:0008006" key="4">
    <source>
        <dbReference type="Google" id="ProtNLM"/>
    </source>
</evidence>
<name>A0ABD3QU35_9STRA</name>
<feature type="region of interest" description="Disordered" evidence="1">
    <location>
        <begin position="1"/>
        <end position="20"/>
    </location>
</feature>
<dbReference type="AlphaFoldDB" id="A0ABD3QU35"/>
<dbReference type="Proteomes" id="UP001530400">
    <property type="component" value="Unassembled WGS sequence"/>
</dbReference>
<comment type="caution">
    <text evidence="2">The sequence shown here is derived from an EMBL/GenBank/DDBJ whole genome shotgun (WGS) entry which is preliminary data.</text>
</comment>
<evidence type="ECO:0000313" key="2">
    <source>
        <dbReference type="EMBL" id="KAL3803928.1"/>
    </source>
</evidence>
<sequence>MLSDVANDGNGPMSRPDGDLVENNRSIIATATKDSLDQPAEQIADTKELLDESSMSIASTVDVDNTSCYLKRCAYKFAHEKRKHEAGVHTMFVKINKYKMGQEVIYTGHGSSDRAIIVDVHYEDNNLPRYNIELIDGYVEAHVGEDQLARLDKTKDGNHFKVSRAPRIPTLCDSQSKVASKVVDFDSKSTSLFSHLYCGDYKEARSSLVSHPDEACVWVIRYRKPDGEDPNSRTGAQLHKSIRWKLLPLHIFIILSGSHDYTDGREEGAAPPLELLKALIEAYPRATKCIDDQHMIPLHASIRGHSSPCIIQALVDASPDSVLWKDAKGRDAFALLEQVFKRLMSQAVINAEAESETDDALEIRKWKQEVLHVLTNATKCDQDNTQAADSLDLEFDVKHVAEDEAPTSICKELDDGNAKYLQLCFSSNNESASTQDITPCSTMTPTSTDKEGRLTNNEDVMNWEARCRMLELESYDSEDRNIPLTSDCLGANTAVTILDDTTNSSFIFRNRESHHEESVRRSNLVAGSSDSNIAHFASENARGEPIAAHDTTFDSSMMLASIFSYEDEGDSA</sequence>
<evidence type="ECO:0000313" key="3">
    <source>
        <dbReference type="Proteomes" id="UP001530400"/>
    </source>
</evidence>
<feature type="compositionally biased region" description="Polar residues" evidence="1">
    <location>
        <begin position="434"/>
        <end position="447"/>
    </location>
</feature>
<gene>
    <name evidence="2" type="ORF">ACHAWO_013731</name>
</gene>
<reference evidence="2 3" key="1">
    <citation type="submission" date="2024-10" db="EMBL/GenBank/DDBJ databases">
        <title>Updated reference genomes for cyclostephanoid diatoms.</title>
        <authorList>
            <person name="Roberts W.R."/>
            <person name="Alverson A.J."/>
        </authorList>
    </citation>
    <scope>NUCLEOTIDE SEQUENCE [LARGE SCALE GENOMIC DNA]</scope>
    <source>
        <strain evidence="2 3">AJA010-31</strain>
    </source>
</reference>
<dbReference type="EMBL" id="JALLPJ020000061">
    <property type="protein sequence ID" value="KAL3803928.1"/>
    <property type="molecule type" value="Genomic_DNA"/>
</dbReference>
<accession>A0ABD3QU35</accession>
<evidence type="ECO:0000256" key="1">
    <source>
        <dbReference type="SAM" id="MobiDB-lite"/>
    </source>
</evidence>
<proteinExistence type="predicted"/>
<protein>
    <recommendedName>
        <fullName evidence="4">C2H2-type domain-containing protein</fullName>
    </recommendedName>
</protein>
<organism evidence="2 3">
    <name type="scientific">Cyclotella atomus</name>
    <dbReference type="NCBI Taxonomy" id="382360"/>
    <lineage>
        <taxon>Eukaryota</taxon>
        <taxon>Sar</taxon>
        <taxon>Stramenopiles</taxon>
        <taxon>Ochrophyta</taxon>
        <taxon>Bacillariophyta</taxon>
        <taxon>Coscinodiscophyceae</taxon>
        <taxon>Thalassiosirophycidae</taxon>
        <taxon>Stephanodiscales</taxon>
        <taxon>Stephanodiscaceae</taxon>
        <taxon>Cyclotella</taxon>
    </lineage>
</organism>
<feature type="region of interest" description="Disordered" evidence="1">
    <location>
        <begin position="434"/>
        <end position="454"/>
    </location>
</feature>